<sequence>MEQSASFRVYISEMDSDYENLGEADPDQESLFQYNGKPVSSTQSPENLQVYVGREYSDISSTSSDLTSDESFDVESISSLQRHNWPTVSLKVLSSLPSRIAGQNSTAVNSLGSQLQQRQTSSHHSSQPPRRLQVGFSQDPVDNTNSEENKTEQFASSLRGLSLSEGMHKLRAMPLSLRDKMEIRQRVFSDVAKSGLLSRNIPYYNTHCMCISRIWRHCSFRCLPILSSLHLWHSTIKRLSGRFGTGVLSYFLFLRTLLCFNLLLFIIIGLFVVLPQASRPPPLYDSHLNSFSALDLLTGTGYLSQSMMFYGHYTNSNSVFCHNAGSIPGESADLPACDIDRPQIVSYSIPAAYLFTIAITFFIISVILVYSISKSFGRSFHVLKSNGNLAVKVFSTWDFKLSKKAAVKFQSEKISMQLKELLSELIREEHQKSCMQHLRHLIVHLLSWIACLTCIVLGTTGVYYLSEATIKQDLGGPTQLLLLSAVVSGVNLLLPGLFNLCAWAEKYDSPSYHVYVSIFRNLLLKSSIIGVLCYCWLMRIVVEPQDHGLKCWETSVGQELYRLLLMDFIFTVLYTFMGEYLWRLYSKKVLKRDRKPVFDIARNVLELIYGQTLTWLGVLFAPMLPVVQIIKLIVLFYMKKSSLMLNCQASKKPWRASHMTTLFISLLCFPSFVSAAMSITYTIWSIKPSEGCGPFRNLTTMFQSGKLFAQELKKSHRIPPWLIWVYNSLVANPLFLFAICGVFLLVIYFHTQVVDGQKKIISRLEKQIENEGKDKKFLITQLQAICEETGVAKMVKRPH</sequence>
<accession>A0A665VLW0</accession>
<dbReference type="OMA" id="WCAETNK"/>
<feature type="region of interest" description="Disordered" evidence="7">
    <location>
        <begin position="19"/>
        <end position="48"/>
    </location>
</feature>
<reference evidence="9" key="2">
    <citation type="submission" date="2025-08" db="UniProtKB">
        <authorList>
            <consortium name="Ensembl"/>
        </authorList>
    </citation>
    <scope>IDENTIFICATION</scope>
</reference>
<dbReference type="PANTHER" id="PTHR23302">
    <property type="entry name" value="TRANSMEMBRANE CHANNEL-RELATED"/>
    <property type="match status" value="1"/>
</dbReference>
<evidence type="ECO:0000313" key="10">
    <source>
        <dbReference type="Proteomes" id="UP000472264"/>
    </source>
</evidence>
<evidence type="ECO:0000256" key="1">
    <source>
        <dbReference type="ARBA" id="ARBA00004141"/>
    </source>
</evidence>
<feature type="transmembrane region" description="Helical" evidence="6">
    <location>
        <begin position="659"/>
        <end position="684"/>
    </location>
</feature>
<feature type="transmembrane region" description="Helical" evidence="6">
    <location>
        <begin position="478"/>
        <end position="498"/>
    </location>
</feature>
<evidence type="ECO:0000259" key="8">
    <source>
        <dbReference type="Pfam" id="PF07810"/>
    </source>
</evidence>
<evidence type="ECO:0000256" key="3">
    <source>
        <dbReference type="ARBA" id="ARBA00022692"/>
    </source>
</evidence>
<feature type="region of interest" description="Disordered" evidence="7">
    <location>
        <begin position="107"/>
        <end position="152"/>
    </location>
</feature>
<feature type="compositionally biased region" description="Polar residues" evidence="7">
    <location>
        <begin position="140"/>
        <end position="152"/>
    </location>
</feature>
<dbReference type="InParanoid" id="A0A665VLW0"/>
<feature type="compositionally biased region" description="Polar residues" evidence="7">
    <location>
        <begin position="30"/>
        <end position="47"/>
    </location>
</feature>
<comment type="similarity">
    <text evidence="2 6">Belongs to the TMC family.</text>
</comment>
<feature type="transmembrane region" description="Helical" evidence="6">
    <location>
        <begin position="518"/>
        <end position="542"/>
    </location>
</feature>
<feature type="transmembrane region" description="Helical" evidence="6">
    <location>
        <begin position="563"/>
        <end position="582"/>
    </location>
</feature>
<organism evidence="9 10">
    <name type="scientific">Echeneis naucrates</name>
    <name type="common">Live sharksucker</name>
    <dbReference type="NCBI Taxonomy" id="173247"/>
    <lineage>
        <taxon>Eukaryota</taxon>
        <taxon>Metazoa</taxon>
        <taxon>Chordata</taxon>
        <taxon>Craniata</taxon>
        <taxon>Vertebrata</taxon>
        <taxon>Euteleostomi</taxon>
        <taxon>Actinopterygii</taxon>
        <taxon>Neopterygii</taxon>
        <taxon>Teleostei</taxon>
        <taxon>Neoteleostei</taxon>
        <taxon>Acanthomorphata</taxon>
        <taxon>Carangaria</taxon>
        <taxon>Carangiformes</taxon>
        <taxon>Echeneidae</taxon>
        <taxon>Echeneis</taxon>
    </lineage>
</organism>
<dbReference type="Proteomes" id="UP000472264">
    <property type="component" value="Chromosome 8"/>
</dbReference>
<reference evidence="9" key="1">
    <citation type="submission" date="2021-04" db="EMBL/GenBank/DDBJ databases">
        <authorList>
            <consortium name="Wellcome Sanger Institute Data Sharing"/>
        </authorList>
    </citation>
    <scope>NUCLEOTIDE SEQUENCE [LARGE SCALE GENOMIC DNA]</scope>
</reference>
<comment type="subcellular location">
    <subcellularLocation>
        <location evidence="1 6">Membrane</location>
        <topology evidence="1 6">Multi-pass membrane protein</topology>
    </subcellularLocation>
</comment>
<feature type="domain" description="TMC" evidence="8">
    <location>
        <begin position="551"/>
        <end position="657"/>
    </location>
</feature>
<evidence type="ECO:0000313" key="9">
    <source>
        <dbReference type="Ensembl" id="ENSENLP00000032623.1"/>
    </source>
</evidence>
<keyword evidence="10" id="KW-1185">Reference proteome</keyword>
<dbReference type="GO" id="GO:0008381">
    <property type="term" value="F:mechanosensitive monoatomic ion channel activity"/>
    <property type="evidence" value="ECO:0007669"/>
    <property type="project" value="TreeGrafter"/>
</dbReference>
<feature type="transmembrane region" description="Helical" evidence="6">
    <location>
        <begin position="247"/>
        <end position="274"/>
    </location>
</feature>
<name>A0A665VLW0_ECHNA</name>
<keyword evidence="3 6" id="KW-0812">Transmembrane</keyword>
<dbReference type="OrthoDB" id="1936208at2759"/>
<dbReference type="CTD" id="100149241"/>
<evidence type="ECO:0000256" key="7">
    <source>
        <dbReference type="SAM" id="MobiDB-lite"/>
    </source>
</evidence>
<evidence type="ECO:0000256" key="6">
    <source>
        <dbReference type="RuleBase" id="RU310713"/>
    </source>
</evidence>
<dbReference type="Pfam" id="PF07810">
    <property type="entry name" value="TMC"/>
    <property type="match status" value="1"/>
</dbReference>
<dbReference type="InterPro" id="IPR012496">
    <property type="entry name" value="TMC_dom"/>
</dbReference>
<feature type="compositionally biased region" description="Acidic residues" evidence="7">
    <location>
        <begin position="19"/>
        <end position="28"/>
    </location>
</feature>
<feature type="transmembrane region" description="Helical" evidence="6">
    <location>
        <begin position="445"/>
        <end position="466"/>
    </location>
</feature>
<proteinExistence type="inferred from homology"/>
<gene>
    <name evidence="9" type="primary">LOC115047441</name>
</gene>
<keyword evidence="4 6" id="KW-1133">Transmembrane helix</keyword>
<dbReference type="RefSeq" id="XP_029364232.1">
    <property type="nucleotide sequence ID" value="XM_029508372.1"/>
</dbReference>
<keyword evidence="5 6" id="KW-0472">Membrane</keyword>
<protein>
    <recommendedName>
        <fullName evidence="6">Transmembrane channel-like protein</fullName>
    </recommendedName>
</protein>
<dbReference type="Ensembl" id="ENSENLT00000033547.1">
    <property type="protein sequence ID" value="ENSENLP00000032623.1"/>
    <property type="gene ID" value="ENSENLG00000014405.1"/>
</dbReference>
<evidence type="ECO:0000256" key="4">
    <source>
        <dbReference type="ARBA" id="ARBA00022989"/>
    </source>
</evidence>
<feature type="transmembrane region" description="Helical" evidence="6">
    <location>
        <begin position="721"/>
        <end position="749"/>
    </location>
</feature>
<feature type="compositionally biased region" description="Low complexity" evidence="7">
    <location>
        <begin position="113"/>
        <end position="132"/>
    </location>
</feature>
<reference evidence="9" key="3">
    <citation type="submission" date="2025-09" db="UniProtKB">
        <authorList>
            <consortium name="Ensembl"/>
        </authorList>
    </citation>
    <scope>IDENTIFICATION</scope>
</reference>
<dbReference type="AlphaFoldDB" id="A0A665VLW0"/>
<dbReference type="GO" id="GO:0005886">
    <property type="term" value="C:plasma membrane"/>
    <property type="evidence" value="ECO:0007669"/>
    <property type="project" value="InterPro"/>
</dbReference>
<dbReference type="GeneID" id="115047441"/>
<dbReference type="PANTHER" id="PTHR23302:SF4">
    <property type="entry name" value="TRANSMEMBRANE CHANNEL-LIKE PROTEIN 6"/>
    <property type="match status" value="1"/>
</dbReference>
<feature type="transmembrane region" description="Helical" evidence="6">
    <location>
        <begin position="351"/>
        <end position="372"/>
    </location>
</feature>
<evidence type="ECO:0000256" key="5">
    <source>
        <dbReference type="ARBA" id="ARBA00023136"/>
    </source>
</evidence>
<dbReference type="RefSeq" id="XP_029364233.1">
    <property type="nucleotide sequence ID" value="XM_029508373.1"/>
</dbReference>
<dbReference type="RefSeq" id="XP_029364234.1">
    <property type="nucleotide sequence ID" value="XM_029508374.1"/>
</dbReference>
<dbReference type="InterPro" id="IPR038900">
    <property type="entry name" value="TMC"/>
</dbReference>
<evidence type="ECO:0000256" key="2">
    <source>
        <dbReference type="ARBA" id="ARBA00006510"/>
    </source>
</evidence>